<dbReference type="EMBL" id="AACKDQ010000020">
    <property type="protein sequence ID" value="EAK9317334.1"/>
    <property type="molecule type" value="Genomic_DNA"/>
</dbReference>
<dbReference type="Proteomes" id="UP000364988">
    <property type="component" value="Unassembled WGS sequence"/>
</dbReference>
<evidence type="ECO:0000313" key="54">
    <source>
        <dbReference type="Proteomes" id="UP000398321"/>
    </source>
</evidence>
<dbReference type="InterPro" id="IPR023210">
    <property type="entry name" value="NADP_OxRdtase_dom"/>
</dbReference>
<evidence type="ECO:0000313" key="33">
    <source>
        <dbReference type="EMBL" id="EDN9835952.1"/>
    </source>
</evidence>
<feature type="domain" description="NADP-dependent oxidoreductase" evidence="2">
    <location>
        <begin position="15"/>
        <end position="302"/>
    </location>
</feature>
<evidence type="ECO:0000313" key="13">
    <source>
        <dbReference type="EMBL" id="EAG1893091.1"/>
    </source>
</evidence>
<evidence type="ECO:0000313" key="68">
    <source>
        <dbReference type="Proteomes" id="UP000530452"/>
    </source>
</evidence>
<evidence type="ECO:0000313" key="38">
    <source>
        <dbReference type="EMBL" id="HAC1753716.1"/>
    </source>
</evidence>
<evidence type="ECO:0000313" key="71">
    <source>
        <dbReference type="Proteomes" id="UP000546397"/>
    </source>
</evidence>
<dbReference type="EMBL" id="AAHZFY010000001">
    <property type="protein sequence ID" value="ECB9512267.1"/>
    <property type="molecule type" value="Genomic_DNA"/>
</dbReference>
<dbReference type="EMBL" id="AABATR010000002">
    <property type="protein sequence ID" value="EAG1893091.1"/>
    <property type="molecule type" value="Genomic_DNA"/>
</dbReference>
<dbReference type="EMBL" id="DAAJFY010000002">
    <property type="protein sequence ID" value="HAC0274663.1"/>
    <property type="molecule type" value="Genomic_DNA"/>
</dbReference>
<evidence type="ECO:0000313" key="51">
    <source>
        <dbReference type="Proteomes" id="UP000376505"/>
    </source>
</evidence>
<evidence type="ECO:0000313" key="17">
    <source>
        <dbReference type="EMBL" id="EAG4332291.1"/>
    </source>
</evidence>
<dbReference type="EMBL" id="AABAYG010000003">
    <property type="protein sequence ID" value="EAG2245302.1"/>
    <property type="molecule type" value="Genomic_DNA"/>
</dbReference>
<evidence type="ECO:0000313" key="14">
    <source>
        <dbReference type="EMBL" id="EAG2086658.1"/>
    </source>
</evidence>
<dbReference type="Proteomes" id="UP000489121">
    <property type="component" value="Unassembled WGS sequence"/>
</dbReference>
<evidence type="ECO:0000313" key="49">
    <source>
        <dbReference type="Proteomes" id="UP000364988"/>
    </source>
</evidence>
<dbReference type="EMBL" id="AABGUK010000006">
    <property type="protein sequence ID" value="EAH4243087.1"/>
    <property type="molecule type" value="Genomic_DNA"/>
</dbReference>
<evidence type="ECO:0000313" key="45">
    <source>
        <dbReference type="Proteomes" id="UP000339309"/>
    </source>
</evidence>
<evidence type="ECO:0000313" key="46">
    <source>
        <dbReference type="Proteomes" id="UP000344343"/>
    </source>
</evidence>
<dbReference type="SUPFAM" id="SSF51430">
    <property type="entry name" value="NAD(P)-linked oxidoreductase"/>
    <property type="match status" value="1"/>
</dbReference>
<dbReference type="Proteomes" id="UP000344343">
    <property type="component" value="Unassembled WGS sequence"/>
</dbReference>
<evidence type="ECO:0000313" key="22">
    <source>
        <dbReference type="EMBL" id="EAH2281855.1"/>
    </source>
</evidence>
<dbReference type="Proteomes" id="UP000345329">
    <property type="component" value="Unassembled WGS sequence"/>
</dbReference>
<evidence type="ECO:0000313" key="8">
    <source>
        <dbReference type="EMBL" id="EAD5786683.1"/>
    </source>
</evidence>
<evidence type="ECO:0000313" key="67">
    <source>
        <dbReference type="Proteomes" id="UP000528151"/>
    </source>
</evidence>
<dbReference type="Proteomes" id="UP000843503">
    <property type="component" value="Unassembled WGS sequence"/>
</dbReference>
<dbReference type="Proteomes" id="UP000530452">
    <property type="component" value="Unassembled WGS sequence"/>
</dbReference>
<dbReference type="PRINTS" id="PR00069">
    <property type="entry name" value="ALDKETRDTASE"/>
</dbReference>
<evidence type="ECO:0000313" key="5">
    <source>
        <dbReference type="EMBL" id="EAD1184632.1"/>
    </source>
</evidence>
<dbReference type="EMBL" id="AALEDS010000001">
    <property type="protein sequence ID" value="ECY6543059.1"/>
    <property type="molecule type" value="Genomic_DNA"/>
</dbReference>
<accession>A0A0B8R0C2</accession>
<dbReference type="EC" id="1.1.1.-" evidence="41"/>
<evidence type="ECO:0000313" key="39">
    <source>
        <dbReference type="EMBL" id="HAJ9593613.1"/>
    </source>
</evidence>
<evidence type="ECO:0000313" key="55">
    <source>
        <dbReference type="Proteomes" id="UP000403352"/>
    </source>
</evidence>
<evidence type="ECO:0000313" key="53">
    <source>
        <dbReference type="Proteomes" id="UP000389283"/>
    </source>
</evidence>
<dbReference type="EMBL" id="AANDSR010000002">
    <property type="protein sequence ID" value="EDN9835952.1"/>
    <property type="molecule type" value="Genomic_DNA"/>
</dbReference>
<evidence type="ECO:0000313" key="27">
    <source>
        <dbReference type="EMBL" id="ECB9512267.1"/>
    </source>
</evidence>
<evidence type="ECO:0000313" key="9">
    <source>
        <dbReference type="EMBL" id="EAE1339824.1"/>
    </source>
</evidence>
<evidence type="ECO:0000313" key="70">
    <source>
        <dbReference type="Proteomes" id="UP000540117"/>
    </source>
</evidence>
<dbReference type="EMBL" id="AAAREG010000012">
    <property type="protein sequence ID" value="EAE2355186.1"/>
    <property type="molecule type" value="Genomic_DNA"/>
</dbReference>
<dbReference type="Proteomes" id="UP000843775">
    <property type="component" value="Unassembled WGS sequence"/>
</dbReference>
<dbReference type="Proteomes" id="UP000844415">
    <property type="component" value="Unassembled WGS sequence"/>
</dbReference>
<evidence type="ECO:0000313" key="21">
    <source>
        <dbReference type="EMBL" id="EAG9519675.1"/>
    </source>
</evidence>
<dbReference type="EMBL" id="AABAWE010000002">
    <property type="protein sequence ID" value="EAG2086658.1"/>
    <property type="molecule type" value="Genomic_DNA"/>
</dbReference>
<evidence type="ECO:0000313" key="58">
    <source>
        <dbReference type="Proteomes" id="UP000427828"/>
    </source>
</evidence>
<dbReference type="EMBL" id="AAANYN010000003">
    <property type="protein sequence ID" value="EAD5773310.1"/>
    <property type="molecule type" value="Genomic_DNA"/>
</dbReference>
<dbReference type="PANTHER" id="PTHR43625:SF77">
    <property type="entry name" value="ALDO-KETO REDUCTASE"/>
    <property type="match status" value="1"/>
</dbReference>
<evidence type="ECO:0000313" key="23">
    <source>
        <dbReference type="EMBL" id="EAH3294052.1"/>
    </source>
</evidence>
<dbReference type="Proteomes" id="UP000358545">
    <property type="component" value="Unassembled WGS sequence"/>
</dbReference>
<dbReference type="Proteomes" id="UP000478682">
    <property type="component" value="Unassembled WGS sequence"/>
</dbReference>
<dbReference type="Proteomes" id="UP000478704">
    <property type="component" value="Unassembled WGS sequence"/>
</dbReference>
<evidence type="ECO:0000313" key="20">
    <source>
        <dbReference type="EMBL" id="EAG6989345.1"/>
    </source>
</evidence>
<dbReference type="Proteomes" id="UP000467347">
    <property type="component" value="Unassembled WGS sequence"/>
</dbReference>
<evidence type="ECO:0000313" key="66">
    <source>
        <dbReference type="Proteomes" id="UP000527632"/>
    </source>
</evidence>
<dbReference type="Proteomes" id="UP000527632">
    <property type="component" value="Unassembled WGS sequence"/>
</dbReference>
<dbReference type="EMBL" id="AABGHY010000003">
    <property type="protein sequence ID" value="EAH3294052.1"/>
    <property type="molecule type" value="Genomic_DNA"/>
</dbReference>
<dbReference type="EMBL" id="AAHZFN010000010">
    <property type="protein sequence ID" value="ECB9473726.1"/>
    <property type="molecule type" value="Genomic_DNA"/>
</dbReference>
<evidence type="ECO:0000313" key="11">
    <source>
        <dbReference type="EMBL" id="EAE4941943.1"/>
    </source>
</evidence>
<protein>
    <submittedName>
        <fullName evidence="40">Aldehyde oxidase</fullName>
    </submittedName>
    <submittedName>
        <fullName evidence="3">Aldo/keto reductase</fullName>
    </submittedName>
    <submittedName>
        <fullName evidence="41">General stress protein 69</fullName>
        <ecNumber evidence="41">1.1.1.-</ecNumber>
    </submittedName>
</protein>
<evidence type="ECO:0000313" key="19">
    <source>
        <dbReference type="EMBL" id="EAG6168887.1"/>
    </source>
</evidence>
<evidence type="ECO:0000313" key="73">
    <source>
        <dbReference type="Proteomes" id="UP000566721"/>
    </source>
</evidence>
<evidence type="ECO:0000313" key="43">
    <source>
        <dbReference type="Proteomes" id="UP000336166"/>
    </source>
</evidence>
<dbReference type="EMBL" id="AABCVX010000002">
    <property type="protein sequence ID" value="EAG6168887.1"/>
    <property type="molecule type" value="Genomic_DNA"/>
</dbReference>
<proteinExistence type="predicted"/>
<evidence type="ECO:0000313" key="59">
    <source>
        <dbReference type="Proteomes" id="UP000455569"/>
    </source>
</evidence>
<dbReference type="EMBL" id="AABAGT010000029">
    <property type="protein sequence ID" value="EAG0868468.1"/>
    <property type="molecule type" value="Genomic_DNA"/>
</dbReference>
<evidence type="ECO:0000313" key="35">
    <source>
        <dbReference type="EMBL" id="HAB8557062.1"/>
    </source>
</evidence>
<dbReference type="Gene3D" id="3.20.20.100">
    <property type="entry name" value="NADP-dependent oxidoreductase domain"/>
    <property type="match status" value="1"/>
</dbReference>
<evidence type="ECO:0000259" key="2">
    <source>
        <dbReference type="Pfam" id="PF00248"/>
    </source>
</evidence>
<dbReference type="Proteomes" id="UP000379076">
    <property type="component" value="Unassembled WGS sequence"/>
</dbReference>
<evidence type="ECO:0000313" key="37">
    <source>
        <dbReference type="EMBL" id="HAC0274663.1"/>
    </source>
</evidence>
<dbReference type="RefSeq" id="WP_003731583.1">
    <property type="nucleotide sequence ID" value="NC_021824.1"/>
</dbReference>
<dbReference type="Proteomes" id="UP000365297">
    <property type="component" value="Unassembled WGS sequence"/>
</dbReference>
<evidence type="ECO:0000313" key="18">
    <source>
        <dbReference type="EMBL" id="EAG4461595.1"/>
    </source>
</evidence>
<dbReference type="EMBL" id="AABEMN010000009">
    <property type="protein sequence ID" value="EAG9519675.1"/>
    <property type="molecule type" value="Genomic_DNA"/>
</dbReference>
<dbReference type="Proteomes" id="UP000376505">
    <property type="component" value="Unassembled WGS sequence"/>
</dbReference>
<evidence type="ECO:0000313" key="29">
    <source>
        <dbReference type="EMBL" id="ECX6926000.1"/>
    </source>
</evidence>
<dbReference type="EMBL" id="AABBYJ010000009">
    <property type="protein sequence ID" value="EAG4332291.1"/>
    <property type="molecule type" value="Genomic_DNA"/>
</dbReference>
<gene>
    <name evidence="41" type="primary">yhdn_1</name>
    <name evidence="12" type="ORF">A8L61_14450</name>
    <name evidence="20" type="ORF">AB917_01885</name>
    <name evidence="3" type="ORF">ABZ57_09760</name>
    <name evidence="40" type="ORF">AJL21_02230</name>
    <name evidence="9" type="ORF">ART25_12965</name>
    <name evidence="4" type="ORF">ARY78_13565</name>
    <name evidence="16" type="ORF">B1N52_06175</name>
    <name evidence="15" type="ORF">B1S26_07750</name>
    <name evidence="13" type="ORF">BB997_05660</name>
    <name evidence="29" type="ORF">BCZ19_15210</name>
    <name evidence="14" type="ORF">BCZ21_05260</name>
    <name evidence="18" type="ORF">CA369_04785</name>
    <name evidence="17" type="ORF">CAV64_13670</name>
    <name evidence="22" type="ORF">D4920_07215</name>
    <name evidence="21" type="ORF">D4B11_07810</name>
    <name evidence="23" type="ORF">D5N24_06560</name>
    <name evidence="19" type="ORF">DCT16_05710</name>
    <name evidence="41" type="ORF">DYZ80_00896</name>
    <name evidence="11" type="ORF">E1W56_07790</name>
    <name evidence="24" type="ORF">E5F58_13935</name>
    <name evidence="8" type="ORF">EX365_08955</name>
    <name evidence="7" type="ORF">EXZ73_03295</name>
    <name evidence="30" type="ORF">F6436_01835</name>
    <name evidence="31" type="ORF">F6515_12580</name>
    <name evidence="25" type="ORF">FA835_09485</name>
    <name evidence="27" type="ORF">FLQ97_00815</name>
    <name evidence="26" type="ORF">FLR03_08595</name>
    <name evidence="28" type="ORF">FNX40_02135</name>
    <name evidence="34" type="ORF">G3O21_000370</name>
    <name evidence="38" type="ORF">GI949_01855</name>
    <name evidence="33" type="ORF">GJW51_04625</name>
    <name evidence="32" type="ORF">GQG13_06130</name>
    <name evidence="35" type="ORF">GYS09_07165</name>
    <name evidence="36" type="ORF">GYX23_01795</name>
    <name evidence="37" type="ORF">GYY14_04670</name>
    <name evidence="39" type="ORF">HQN34_001819</name>
    <name evidence="5" type="ORF">QD52_05975</name>
    <name evidence="6" type="ORF">UI29_05990</name>
    <name evidence="10" type="ORF">Y261_12580</name>
</gene>
<dbReference type="Proteomes" id="UP000533021">
    <property type="component" value="Unassembled WGS sequence"/>
</dbReference>
<evidence type="ECO:0000313" key="10">
    <source>
        <dbReference type="EMBL" id="EAE2355186.1"/>
    </source>
</evidence>
<dbReference type="EMBL" id="AAAIKW010000006">
    <property type="protein sequence ID" value="EAC4552771.1"/>
    <property type="molecule type" value="Genomic_DNA"/>
</dbReference>
<dbReference type="Proteomes" id="UP000525850">
    <property type="component" value="Unassembled WGS sequence"/>
</dbReference>
<evidence type="ECO:0000313" key="42">
    <source>
        <dbReference type="Proteomes" id="UP000272537"/>
    </source>
</evidence>
<dbReference type="InterPro" id="IPR050791">
    <property type="entry name" value="Aldo-Keto_reductase"/>
</dbReference>
<evidence type="ECO:0000256" key="1">
    <source>
        <dbReference type="ARBA" id="ARBA00023002"/>
    </source>
</evidence>
<evidence type="ECO:0000313" key="56">
    <source>
        <dbReference type="Proteomes" id="UP000410967"/>
    </source>
</evidence>
<dbReference type="Proteomes" id="UP000566721">
    <property type="component" value="Unassembled WGS sequence"/>
</dbReference>
<dbReference type="EMBL" id="AAASLB010000003">
    <property type="protein sequence ID" value="EAE4941943.1"/>
    <property type="molecule type" value="Genomic_DNA"/>
</dbReference>
<dbReference type="EMBL" id="AAALRN010000002">
    <property type="protein sequence ID" value="EAD1184632.1"/>
    <property type="molecule type" value="Genomic_DNA"/>
</dbReference>
<reference evidence="68 69" key="6">
    <citation type="submission" date="2019-04" db="EMBL/GenBank/DDBJ databases">
        <authorList>
            <person name="Ashton P.M."/>
            <person name="Dallman T."/>
            <person name="Nair S."/>
            <person name="De Pinna E."/>
            <person name="Peters T."/>
            <person name="Grant K."/>
        </authorList>
    </citation>
    <scope>NUCLEOTIDE SEQUENCE [LARGE SCALE GENOMIC DNA]</scope>
    <source>
        <strain evidence="22 69">282333</strain>
        <strain evidence="23 68">282352</strain>
        <strain evidence="21 71">289003</strain>
        <strain evidence="11">RL15000286</strain>
    </source>
</reference>
<dbReference type="Proteomes" id="UP000528151">
    <property type="component" value="Unassembled WGS sequence"/>
</dbReference>
<dbReference type="PANTHER" id="PTHR43625">
    <property type="entry name" value="AFLATOXIN B1 ALDEHYDE REDUCTASE"/>
    <property type="match status" value="1"/>
</dbReference>
<reference evidence="43 45" key="4">
    <citation type="submission" date="2018-06" db="EMBL/GenBank/DDBJ databases">
        <authorList>
            <consortium name="PulseNet: The National Subtyping Network for Foodborne Disease Surveillance"/>
            <person name="Tarr C.L."/>
            <person name="Trees E."/>
            <person name="Katz L.S."/>
            <person name="Carleton-Romer H.A."/>
            <person name="Stroika S."/>
            <person name="Kucerova Z."/>
            <person name="Roache K.F."/>
            <person name="Sabol A.L."/>
            <person name="Besser J."/>
            <person name="Gerner-Smidt P."/>
        </authorList>
    </citation>
    <scope>NUCLEOTIDE SEQUENCE [LARGE SCALE GENOMIC DNA]</scope>
    <source>
        <strain evidence="3 45">2015L-6227</strain>
        <strain evidence="10 43">PNUSAL000134</strain>
        <strain evidence="12 48">PNUSAL002180</strain>
        <strain evidence="13 61">PNUSAL002298</strain>
        <strain evidence="31 64">PNUSAL005692</strain>
    </source>
</reference>
<evidence type="ECO:0000313" key="65">
    <source>
        <dbReference type="Proteomes" id="UP000525850"/>
    </source>
</evidence>
<dbReference type="Proteomes" id="UP000389283">
    <property type="component" value="Unassembled WGS sequence"/>
</dbReference>
<evidence type="ECO:0000313" key="36">
    <source>
        <dbReference type="EMBL" id="HAC0011721.1"/>
    </source>
</evidence>
<evidence type="ECO:0000313" key="62">
    <source>
        <dbReference type="Proteomes" id="UP000478704"/>
    </source>
</evidence>
<dbReference type="Proteomes" id="UP000403352">
    <property type="component" value="Unassembled WGS sequence"/>
</dbReference>
<reference evidence="53 54" key="7">
    <citation type="submission" date="2019-07" db="EMBL/GenBank/DDBJ databases">
        <authorList>
            <consortium name="GenomeTrakr: Next Generation Sequencing Network for Food Pathogen Tracability"/>
        </authorList>
    </citation>
    <scope>NUCLEOTIDE SEQUENCE [LARGE SCALE GENOMIC DNA]</scope>
    <source>
        <strain evidence="18 67">CFSAN063727</strain>
        <strain evidence="32 59">CFSAN102901</strain>
        <strain evidence="9 52">FDA00006494</strain>
        <strain evidence="4 50">FDA00007096</strain>
        <strain evidence="5 55">FDA00008584</strain>
        <strain evidence="15">FDA00011243</strain>
        <strain evidence="8 46">FDA00013853</strain>
        <strain evidence="26 57">FDA00014336</strain>
        <strain evidence="28 53">FDA00014370</strain>
        <strain evidence="27 54">FDA00014392</strain>
        <strain evidence="34">FDA00015054</strain>
        <strain evidence="17 70">FDA1005580-S054-001</strain>
        <strain evidence="62">FDA1090798-S029-001</strain>
        <strain evidence="63">FDA956581-098-004</strain>
        <strain evidence="16 65">FDA960927-006-004</strain>
        <strain evidence="19 73">FLAG-38921</strain>
        <strain evidence="29 58">FLAG-51482A</strain>
        <strain evidence="14 44">FLAG-54356</strain>
        <strain evidence="7 51">FSIS31901579</strain>
        <strain evidence="24 66">LS1344</strain>
        <strain evidence="33 60">OSF101448</strain>
        <strain evidence="6 47">VA-WGS-00405</strain>
    </source>
</reference>
<evidence type="ECO:0000313" key="6">
    <source>
        <dbReference type="EMBL" id="EAD3792329.1"/>
    </source>
</evidence>
<dbReference type="KEGG" id="lmok:CQ02_00520"/>
<evidence type="ECO:0000313" key="12">
    <source>
        <dbReference type="EMBL" id="EAG0868468.1"/>
    </source>
</evidence>
<dbReference type="EMBL" id="QXLS01000002">
    <property type="protein sequence ID" value="RKA09254.1"/>
    <property type="molecule type" value="Genomic_DNA"/>
</dbReference>
<dbReference type="Proteomes" id="UP000548278">
    <property type="component" value="Unassembled WGS sequence"/>
</dbReference>
<dbReference type="EMBL" id="AABBAW010000002">
    <property type="protein sequence ID" value="EAG2514741.1"/>
    <property type="molecule type" value="Genomic_DNA"/>
</dbReference>
<dbReference type="Proteomes" id="UP000339309">
    <property type="component" value="Unassembled WGS sequence"/>
</dbReference>
<dbReference type="EMBL" id="AANPAU010000001">
    <property type="protein sequence ID" value="EDP8512976.1"/>
    <property type="molecule type" value="Genomic_DNA"/>
</dbReference>
<dbReference type="Proteomes" id="UP000455569">
    <property type="component" value="Unassembled WGS sequence"/>
</dbReference>
<dbReference type="Proteomes" id="UP000337746">
    <property type="component" value="Unassembled WGS sequence"/>
</dbReference>
<evidence type="ECO:0000313" key="7">
    <source>
        <dbReference type="EMBL" id="EAD5773310.1"/>
    </source>
</evidence>
<dbReference type="EMBL" id="MJTJ01000004">
    <property type="protein sequence ID" value="OET52732.1"/>
    <property type="molecule type" value="Genomic_DNA"/>
</dbReference>
<evidence type="ECO:0000313" key="77">
    <source>
        <dbReference type="Proteomes" id="UP000844415"/>
    </source>
</evidence>
<dbReference type="EMBL" id="AALAQH010000014">
    <property type="protein sequence ID" value="ECX6926000.1"/>
    <property type="molecule type" value="Genomic_DNA"/>
</dbReference>
<evidence type="ECO:0000313" key="32">
    <source>
        <dbReference type="EMBL" id="EDN7714705.1"/>
    </source>
</evidence>
<dbReference type="EMBL" id="AALGDA010000053">
    <property type="protein sequence ID" value="ECY9783820.1"/>
    <property type="molecule type" value="Genomic_DNA"/>
</dbReference>
<dbReference type="Proteomes" id="UP000546397">
    <property type="component" value="Unassembled WGS sequence"/>
</dbReference>
<evidence type="ECO:0000313" key="52">
    <source>
        <dbReference type="Proteomes" id="UP000379076"/>
    </source>
</evidence>
<evidence type="ECO:0000313" key="57">
    <source>
        <dbReference type="Proteomes" id="UP000423131"/>
    </source>
</evidence>
<dbReference type="EMBL" id="DAAIJL010000005">
    <property type="protein sequence ID" value="HAB8557062.1"/>
    <property type="molecule type" value="Genomic_DNA"/>
</dbReference>
<evidence type="ECO:0000313" key="3">
    <source>
        <dbReference type="EMBL" id="EAC4552771.1"/>
    </source>
</evidence>
<dbReference type="EMBL" id="AAAIXK010000008">
    <property type="protein sequence ID" value="EAC5551458.1"/>
    <property type="molecule type" value="Genomic_DNA"/>
</dbReference>
<evidence type="ECO:0000313" key="61">
    <source>
        <dbReference type="Proteomes" id="UP000478682"/>
    </source>
</evidence>
<dbReference type="Proteomes" id="UP000427828">
    <property type="component" value="Unassembled WGS sequence"/>
</dbReference>
<reference evidence="35" key="8">
    <citation type="submission" date="2020-01" db="EMBL/GenBank/DDBJ databases">
        <authorList>
            <consortium name="NCBI Pathogen Detection Project"/>
        </authorList>
    </citation>
    <scope>NUCLEOTIDE SEQUENCE</scope>
    <source>
        <strain evidence="39">2017-325981-023-01</strain>
        <strain evidence="35">CFIAFB20100120</strain>
        <strain evidence="37">CFIAFB20170037</strain>
        <strain evidence="36">CFIAFB20170045</strain>
        <strain evidence="38">DMG1500109</strain>
    </source>
</reference>
<dbReference type="GO" id="GO:0016491">
    <property type="term" value="F:oxidoreductase activity"/>
    <property type="evidence" value="ECO:0007669"/>
    <property type="project" value="UniProtKB-KW"/>
</dbReference>
<evidence type="ECO:0000313" key="75">
    <source>
        <dbReference type="Proteomes" id="UP000843503"/>
    </source>
</evidence>
<evidence type="ECO:0000313" key="30">
    <source>
        <dbReference type="EMBL" id="ECY6543059.1"/>
    </source>
</evidence>
<dbReference type="Proteomes" id="UP000842809">
    <property type="component" value="Unassembled WGS sequence"/>
</dbReference>
<evidence type="ECO:0000313" key="31">
    <source>
        <dbReference type="EMBL" id="ECY9783820.1"/>
    </source>
</evidence>
<evidence type="ECO:0000313" key="44">
    <source>
        <dbReference type="Proteomes" id="UP000337746"/>
    </source>
</evidence>
<comment type="caution">
    <text evidence="3">The sequence shown here is derived from an EMBL/GenBank/DDBJ whole genome shotgun (WGS) entry which is preliminary data.</text>
</comment>
<dbReference type="Proteomes" id="UP000410967">
    <property type="component" value="Unassembled WGS sequence"/>
</dbReference>
<sequence length="327" mass="36486">MKKRQLGNTGLVTSELGFGCMGLNYHRGPAKDRKEMIEVVRTAMDAGITMFDTAEVYGPYTNEELVGEALVGKRNHVQIATKGGFKINGLNNEVDSRPESIKAAVEGSLKRLKTDYIDLYYIHRIDPSIPIEEVAGTIQNLKQEGKILHWGLSEASAKTIRRAHKVEPLAAVENEYSIWWREAEKEIFPVLEELGIGLVAYSPLGRGYLTGKLDINASFNENDNRGGLPRFQKEAMEANQVLLDFMKEIADEQNVTTAQLAIAWILDQKPWIVPIPGTTKQSRIKENIASTDIRFDDGARQKIADALSQIEIVGDRYSAAENKRIGK</sequence>
<evidence type="ECO:0000313" key="25">
    <source>
        <dbReference type="EMBL" id="EAK9317334.1"/>
    </source>
</evidence>
<evidence type="ECO:0000313" key="64">
    <source>
        <dbReference type="Proteomes" id="UP000489121"/>
    </source>
</evidence>
<dbReference type="Proteomes" id="UP000398321">
    <property type="component" value="Unassembled WGS sequence"/>
</dbReference>
<dbReference type="EMBL" id="AAAMZD010000002">
    <property type="protein sequence ID" value="EAD3792329.1"/>
    <property type="molecule type" value="Genomic_DNA"/>
</dbReference>
<dbReference type="EMBL" id="AAAQQZ010000007">
    <property type="protein sequence ID" value="EAE1339824.1"/>
    <property type="molecule type" value="Genomic_DNA"/>
</dbReference>
<evidence type="ECO:0000313" key="4">
    <source>
        <dbReference type="EMBL" id="EAC5551458.1"/>
    </source>
</evidence>
<evidence type="ECO:0000313" key="78">
    <source>
        <dbReference type="Proteomes" id="UP000852906"/>
    </source>
</evidence>
<reference evidence="56 72" key="5">
    <citation type="submission" date="2019-04" db="EMBL/GenBank/DDBJ databases">
        <authorList>
            <consortium name="GenomeTrakr network: Whole genome sequencing for foodborne pathogen traceback"/>
        </authorList>
    </citation>
    <scope>NUCLEOTIDE SEQUENCE [LARGE SCALE GENOMIC DNA]</scope>
    <source>
        <strain evidence="20 72">CFSAN004300</strain>
        <strain evidence="30 49">FLAG-55987</strain>
        <strain evidence="25 56">PHLUSALM00088</strain>
    </source>
</reference>
<evidence type="ECO:0000313" key="63">
    <source>
        <dbReference type="Proteomes" id="UP000481141"/>
    </source>
</evidence>
<evidence type="ECO:0000313" key="16">
    <source>
        <dbReference type="EMBL" id="EAG2514741.1"/>
    </source>
</evidence>
<dbReference type="EMBL" id="AABFVG010000003">
    <property type="protein sequence ID" value="EAH2281855.1"/>
    <property type="molecule type" value="Genomic_DNA"/>
</dbReference>
<dbReference type="EMBL" id="AAIAJJ010000001">
    <property type="protein sequence ID" value="ECC1555600.1"/>
    <property type="molecule type" value="Genomic_DNA"/>
</dbReference>
<dbReference type="InterPro" id="IPR020471">
    <property type="entry name" value="AKR"/>
</dbReference>
<evidence type="ECO:0000313" key="47">
    <source>
        <dbReference type="Proteomes" id="UP000345329"/>
    </source>
</evidence>
<dbReference type="Proteomes" id="UP000852906">
    <property type="component" value="Unassembled WGS sequence"/>
</dbReference>
<evidence type="ECO:0000313" key="34">
    <source>
        <dbReference type="EMBL" id="EDP8512976.1"/>
    </source>
</evidence>
<reference evidence="40 78" key="1">
    <citation type="submission" date="2016-09" db="EMBL/GenBank/DDBJ databases">
        <title>100K Listeria isolates.</title>
        <authorList>
            <person name="Chen P."/>
            <person name="Weimer B.C."/>
            <person name="Kong N."/>
            <person name="Huang B."/>
        </authorList>
    </citation>
    <scope>NUCLEOTIDE SEQUENCE [LARGE SCALE GENOMIC DNA]</scope>
    <source>
        <strain evidence="40 78">BCW_2383</strain>
    </source>
</reference>
<dbReference type="Proteomes" id="UP000423131">
    <property type="component" value="Unassembled WGS sequence"/>
</dbReference>
<dbReference type="EMBL" id="DAAJZA010000001">
    <property type="protein sequence ID" value="HAC1753716.1"/>
    <property type="molecule type" value="Genomic_DNA"/>
</dbReference>
<evidence type="ECO:0000313" key="28">
    <source>
        <dbReference type="EMBL" id="ECC1555600.1"/>
    </source>
</evidence>
<dbReference type="Proteomes" id="UP000336166">
    <property type="component" value="Unassembled WGS sequence"/>
</dbReference>
<evidence type="ECO:0000313" key="72">
    <source>
        <dbReference type="Proteomes" id="UP000548278"/>
    </source>
</evidence>
<evidence type="ECO:0000313" key="60">
    <source>
        <dbReference type="Proteomes" id="UP000467347"/>
    </source>
</evidence>
<evidence type="ECO:0000313" key="40">
    <source>
        <dbReference type="EMBL" id="OET52732.1"/>
    </source>
</evidence>
<dbReference type="CDD" id="cd19078">
    <property type="entry name" value="AKR_AKR13C1_2"/>
    <property type="match status" value="1"/>
</dbReference>
<evidence type="ECO:0000313" key="15">
    <source>
        <dbReference type="EMBL" id="EAG2245302.1"/>
    </source>
</evidence>
<evidence type="ECO:0000313" key="24">
    <source>
        <dbReference type="EMBL" id="EAH4243087.1"/>
    </source>
</evidence>
<dbReference type="Proteomes" id="UP000540117">
    <property type="component" value="Unassembled WGS sequence"/>
</dbReference>
<evidence type="ECO:0000313" key="76">
    <source>
        <dbReference type="Proteomes" id="UP000843775"/>
    </source>
</evidence>
<dbReference type="Proteomes" id="UP000272537">
    <property type="component" value="Unassembled WGS sequence"/>
</dbReference>
<dbReference type="InterPro" id="IPR036812">
    <property type="entry name" value="NAD(P)_OxRdtase_dom_sf"/>
</dbReference>
<dbReference type="EMBL" id="AANCRK010000002">
    <property type="protein sequence ID" value="EDN7714705.1"/>
    <property type="molecule type" value="Genomic_DNA"/>
</dbReference>
<keyword evidence="1 41" id="KW-0560">Oxidoreductase</keyword>
<dbReference type="EMBL" id="DAAJCS010000001">
    <property type="protein sequence ID" value="HAC0011721.1"/>
    <property type="molecule type" value="Genomic_DNA"/>
</dbReference>
<dbReference type="AlphaFoldDB" id="A0A0B8R0C2"/>
<dbReference type="Pfam" id="PF00248">
    <property type="entry name" value="Aldo_ket_red"/>
    <property type="match status" value="1"/>
</dbReference>
<dbReference type="Proteomes" id="UP000393182">
    <property type="component" value="Unassembled WGS sequence"/>
</dbReference>
<dbReference type="Proteomes" id="UP000841146">
    <property type="component" value="Unassembled WGS sequence"/>
</dbReference>
<dbReference type="EMBL" id="AAANYR010000004">
    <property type="protein sequence ID" value="EAD5786683.1"/>
    <property type="molecule type" value="Genomic_DNA"/>
</dbReference>
<dbReference type="GO" id="GO:0005737">
    <property type="term" value="C:cytoplasm"/>
    <property type="evidence" value="ECO:0007669"/>
    <property type="project" value="TreeGrafter"/>
</dbReference>
<evidence type="ECO:0000313" key="69">
    <source>
        <dbReference type="Proteomes" id="UP000533021"/>
    </source>
</evidence>
<dbReference type="EMBL" id="DABJAN010000003">
    <property type="protein sequence ID" value="HAJ9593613.1"/>
    <property type="molecule type" value="Genomic_DNA"/>
</dbReference>
<evidence type="ECO:0000313" key="74">
    <source>
        <dbReference type="Proteomes" id="UP000841146"/>
    </source>
</evidence>
<dbReference type="EMBL" id="AABBZO010000004">
    <property type="protein sequence ID" value="EAG4461595.1"/>
    <property type="molecule type" value="Genomic_DNA"/>
</dbReference>
<evidence type="ECO:0000313" key="26">
    <source>
        <dbReference type="EMBL" id="ECB9473726.1"/>
    </source>
</evidence>
<reference evidence="74 75" key="3">
    <citation type="journal article" date="2018" name="Genome Biol.">
        <title>SKESA: strategic k-mer extension for scrupulous assemblies.</title>
        <authorList>
            <person name="Souvorov A."/>
            <person name="Agarwala R."/>
            <person name="Lipman D.J."/>
        </authorList>
    </citation>
    <scope>NUCLEOTIDE SEQUENCE [LARGE SCALE GENOMIC DNA]</scope>
    <source>
        <strain evidence="39">2017-325981-023-01</strain>
        <strain evidence="35 77">CFIAFB20100120</strain>
        <strain evidence="37">CFIAFB20170037</strain>
        <strain evidence="36 74">CFIAFB20170045</strain>
        <strain evidence="38 76">DMG1500109</strain>
    </source>
</reference>
<evidence type="ECO:0000313" key="50">
    <source>
        <dbReference type="Proteomes" id="UP000365297"/>
    </source>
</evidence>
<dbReference type="Proteomes" id="UP000481141">
    <property type="component" value="Unassembled WGS sequence"/>
</dbReference>
<reference evidence="41 42" key="2">
    <citation type="journal article" date="2018" name="BMC Genomics">
        <title>Genes significantly associated with lineage II food isolates of Listeria monocytogenes.</title>
        <authorList>
            <person name="Pirone-Davies C."/>
            <person name="Chen Y."/>
            <person name="Pightling A."/>
            <person name="Ryan G."/>
            <person name="Wang Y."/>
            <person name="Yao K."/>
            <person name="Hoffmann M."/>
            <person name="Allard M.W."/>
        </authorList>
    </citation>
    <scope>NUCLEOTIDE SEQUENCE [LARGE SCALE GENOMIC DNA]</scope>
    <source>
        <strain evidence="41 42">PNUSAL000550</strain>
    </source>
</reference>
<dbReference type="EMBL" id="AABDGJ010000001">
    <property type="protein sequence ID" value="EAG6989345.1"/>
    <property type="molecule type" value="Genomic_DNA"/>
</dbReference>
<evidence type="ECO:0000313" key="48">
    <source>
        <dbReference type="Proteomes" id="UP000358545"/>
    </source>
</evidence>
<organism evidence="3 45">
    <name type="scientific">Listeria monocytogenes</name>
    <dbReference type="NCBI Taxonomy" id="1639"/>
    <lineage>
        <taxon>Bacteria</taxon>
        <taxon>Bacillati</taxon>
        <taxon>Bacillota</taxon>
        <taxon>Bacilli</taxon>
        <taxon>Bacillales</taxon>
        <taxon>Listeriaceae</taxon>
        <taxon>Listeria</taxon>
    </lineage>
</organism>
<name>A0A0B8R0C2_LISMN</name>
<evidence type="ECO:0000313" key="41">
    <source>
        <dbReference type="EMBL" id="RKA09254.1"/>
    </source>
</evidence>